<evidence type="ECO:0000256" key="1">
    <source>
        <dbReference type="SAM" id="MobiDB-lite"/>
    </source>
</evidence>
<organism evidence="2 3">
    <name type="scientific">Candidatus Campbellbacteria bacterium CG10_big_fil_rev_8_21_14_0_10_35_52</name>
    <dbReference type="NCBI Taxonomy" id="1974527"/>
    <lineage>
        <taxon>Bacteria</taxon>
        <taxon>Candidatus Campbelliibacteriota</taxon>
    </lineage>
</organism>
<comment type="caution">
    <text evidence="2">The sequence shown here is derived from an EMBL/GenBank/DDBJ whole genome shotgun (WGS) entry which is preliminary data.</text>
</comment>
<evidence type="ECO:0000313" key="2">
    <source>
        <dbReference type="EMBL" id="PIT96689.1"/>
    </source>
</evidence>
<dbReference type="EMBL" id="PFAA01000032">
    <property type="protein sequence ID" value="PIT96689.1"/>
    <property type="molecule type" value="Genomic_DNA"/>
</dbReference>
<sequence>MGGNQDLSARRDAPRGWPRRGSSRTLVRQQPFLEKGCYPLRFSQEKKRLLSILSSVRANRSAFVQGWSFALPATSFRKGVLIFQFGKLLGQYLVPNNHQEVAGV</sequence>
<accession>A0A2M6WV47</accession>
<protein>
    <submittedName>
        <fullName evidence="2">Uncharacterized protein</fullName>
    </submittedName>
</protein>
<feature type="region of interest" description="Disordered" evidence="1">
    <location>
        <begin position="1"/>
        <end position="24"/>
    </location>
</feature>
<proteinExistence type="predicted"/>
<gene>
    <name evidence="2" type="ORF">COT82_01735</name>
</gene>
<dbReference type="AlphaFoldDB" id="A0A2M6WV47"/>
<dbReference type="Proteomes" id="UP000230481">
    <property type="component" value="Unassembled WGS sequence"/>
</dbReference>
<reference evidence="3" key="1">
    <citation type="submission" date="2017-09" db="EMBL/GenBank/DDBJ databases">
        <title>Depth-based differentiation of microbial function through sediment-hosted aquifers and enrichment of novel symbionts in the deep terrestrial subsurface.</title>
        <authorList>
            <person name="Probst A.J."/>
            <person name="Ladd B."/>
            <person name="Jarett J.K."/>
            <person name="Geller-Mcgrath D.E."/>
            <person name="Sieber C.M.K."/>
            <person name="Emerson J.B."/>
            <person name="Anantharaman K."/>
            <person name="Thomas B.C."/>
            <person name="Malmstrom R."/>
            <person name="Stieglmeier M."/>
            <person name="Klingl A."/>
            <person name="Woyke T."/>
            <person name="Ryan C.M."/>
            <person name="Banfield J.F."/>
        </authorList>
    </citation>
    <scope>NUCLEOTIDE SEQUENCE [LARGE SCALE GENOMIC DNA]</scope>
</reference>
<evidence type="ECO:0000313" key="3">
    <source>
        <dbReference type="Proteomes" id="UP000230481"/>
    </source>
</evidence>
<name>A0A2M6WV47_9BACT</name>